<name>A0A9E7RTW1_METWO</name>
<dbReference type="Gene3D" id="3.30.1330.230">
    <property type="match status" value="2"/>
</dbReference>
<proteinExistence type="predicted"/>
<dbReference type="PROSITE" id="PS51664">
    <property type="entry name" value="YCAO"/>
    <property type="match status" value="1"/>
</dbReference>
<dbReference type="Proteomes" id="UP001065373">
    <property type="component" value="Chromosome"/>
</dbReference>
<dbReference type="RefSeq" id="WP_261599466.1">
    <property type="nucleotide sequence ID" value="NZ_CP104550.1"/>
</dbReference>
<feature type="domain" description="YcaO" evidence="1">
    <location>
        <begin position="69"/>
        <end position="395"/>
    </location>
</feature>
<dbReference type="InterPro" id="IPR017667">
    <property type="entry name" value="Methan_mark_1"/>
</dbReference>
<evidence type="ECO:0000313" key="2">
    <source>
        <dbReference type="EMBL" id="UXH31272.1"/>
    </source>
</evidence>
<dbReference type="Pfam" id="PF02624">
    <property type="entry name" value="YcaO"/>
    <property type="match status" value="1"/>
</dbReference>
<dbReference type="NCBIfam" id="TIGR00702">
    <property type="entry name" value="YcaO-type kinase domain"/>
    <property type="match status" value="1"/>
</dbReference>
<dbReference type="AlphaFoldDB" id="A0A9E7RTW1"/>
<dbReference type="PANTHER" id="PTHR37809">
    <property type="entry name" value="RIBOSOMAL PROTEIN S12 METHYLTHIOTRANSFERASE ACCESSORY FACTOR YCAO"/>
    <property type="match status" value="1"/>
</dbReference>
<dbReference type="EMBL" id="CP104550">
    <property type="protein sequence ID" value="UXH31272.1"/>
    <property type="molecule type" value="Genomic_DNA"/>
</dbReference>
<reference evidence="2" key="1">
    <citation type="submission" date="2022-09" db="EMBL/GenBank/DDBJ databases">
        <title>Characterization of three MwoI isoschizomers from sequenced genome and metagenomes.</title>
        <authorList>
            <person name="Fomenkov A."/>
            <person name="Xu S.Y."/>
            <person name="Roberts R.J."/>
        </authorList>
    </citation>
    <scope>NUCLEOTIDE SEQUENCE</scope>
    <source>
        <strain evidence="2">DSM 2970</strain>
    </source>
</reference>
<protein>
    <submittedName>
        <fullName evidence="2">YcaO-related McrA-glycine thioamidation protein</fullName>
    </submittedName>
</protein>
<dbReference type="InterPro" id="IPR003776">
    <property type="entry name" value="YcaO-like_dom"/>
</dbReference>
<dbReference type="PANTHER" id="PTHR37809:SF1">
    <property type="entry name" value="RIBOSOMAL PROTEIN S12 METHYLTHIOTRANSFERASE ACCESSORY FACTOR YCAO"/>
    <property type="match status" value="1"/>
</dbReference>
<gene>
    <name evidence="2" type="ORF">N5910_06945</name>
</gene>
<organism evidence="2">
    <name type="scientific">Methanothermobacter wolfeii</name>
    <name type="common">Methanobacterium wolfei</name>
    <dbReference type="NCBI Taxonomy" id="145261"/>
    <lineage>
        <taxon>Archaea</taxon>
        <taxon>Methanobacteriati</taxon>
        <taxon>Methanobacteriota</taxon>
        <taxon>Methanomada group</taxon>
        <taxon>Methanobacteria</taxon>
        <taxon>Methanobacteriales</taxon>
        <taxon>Methanobacteriaceae</taxon>
        <taxon>Methanothermobacter</taxon>
    </lineage>
</organism>
<sequence>MFRDIPVKYVGCTHRALKPAETVQEFKDKLPAIGVTRITEITHLDRVGIPVFSAIRPTAEEGAVSIYAGKGATRNQARASAIMEAFERYSAERKKGDRTILAHQDEAENCIDPSSLILPGGSAPDHEIEWIEAENIETMERVLVPANAVFHPYNPPVDGIGLFRSNTNGLASGNFTEEAVFHGLMEVIERDAWSIFEARRGPKIEIDCSGTDNDIIAGLLERFERAEIEVTLLDLTSDTCIATVAAVADDVKLRDPALLTMGVGTHLDPEVAVIRALTEVAQSRATQIHGTREDTVRAVFMRRAGYERMKRLNRHWFREADETIGICDMEDLSTRSFRRDLEVTLERLRRVGLRDVLFTDLTRDVGVPVVRVIVPGLEVFSVDPERAGPRLRSAL</sequence>
<dbReference type="NCBIfam" id="TIGR03266">
    <property type="entry name" value="methan_mark_1"/>
    <property type="match status" value="1"/>
</dbReference>
<dbReference type="GeneID" id="75106975"/>
<evidence type="ECO:0000259" key="1">
    <source>
        <dbReference type="PROSITE" id="PS51664"/>
    </source>
</evidence>
<accession>A0A9E7RTW1</accession>